<organism evidence="3 4">
    <name type="scientific">Chaetoceros tenuissimus</name>
    <dbReference type="NCBI Taxonomy" id="426638"/>
    <lineage>
        <taxon>Eukaryota</taxon>
        <taxon>Sar</taxon>
        <taxon>Stramenopiles</taxon>
        <taxon>Ochrophyta</taxon>
        <taxon>Bacillariophyta</taxon>
        <taxon>Coscinodiscophyceae</taxon>
        <taxon>Chaetocerotophycidae</taxon>
        <taxon>Chaetocerotales</taxon>
        <taxon>Chaetocerotaceae</taxon>
        <taxon>Chaetoceros</taxon>
    </lineage>
</organism>
<reference evidence="3 4" key="1">
    <citation type="journal article" date="2021" name="Sci. Rep.">
        <title>The genome of the diatom Chaetoceros tenuissimus carries an ancient integrated fragment of an extant virus.</title>
        <authorList>
            <person name="Hongo Y."/>
            <person name="Kimura K."/>
            <person name="Takaki Y."/>
            <person name="Yoshida Y."/>
            <person name="Baba S."/>
            <person name="Kobayashi G."/>
            <person name="Nagasaki K."/>
            <person name="Hano T."/>
            <person name="Tomaru Y."/>
        </authorList>
    </citation>
    <scope>NUCLEOTIDE SEQUENCE [LARGE SCALE GENOMIC DNA]</scope>
    <source>
        <strain evidence="3 4">NIES-3715</strain>
    </source>
</reference>
<dbReference type="EMBL" id="BLLK01000046">
    <property type="protein sequence ID" value="GFH52740.1"/>
    <property type="molecule type" value="Genomic_DNA"/>
</dbReference>
<name>A0AAD3CXE8_9STRA</name>
<keyword evidence="2" id="KW-0732">Signal</keyword>
<gene>
    <name evidence="3" type="ORF">CTEN210_09216</name>
</gene>
<keyword evidence="4" id="KW-1185">Reference proteome</keyword>
<accession>A0AAD3CXE8</accession>
<evidence type="ECO:0000313" key="3">
    <source>
        <dbReference type="EMBL" id="GFH52740.1"/>
    </source>
</evidence>
<evidence type="ECO:0000313" key="4">
    <source>
        <dbReference type="Proteomes" id="UP001054902"/>
    </source>
</evidence>
<evidence type="ECO:0000256" key="1">
    <source>
        <dbReference type="SAM" id="MobiDB-lite"/>
    </source>
</evidence>
<dbReference type="Proteomes" id="UP001054902">
    <property type="component" value="Unassembled WGS sequence"/>
</dbReference>
<sequence length="136" mass="14285">MKLLKTLLILPAVSAFAPCPNAKFATVLNQANSDAEITSRRNAMASIFFSTIAATKAANALDMDAFMNAELASDTKNCDPKRDPKCVPKLSQEEALCKYGQGGKAKAEACRSIKAQGKEVPSAAPQGKSLGGAYAM</sequence>
<protein>
    <submittedName>
        <fullName evidence="3">Uncharacterized protein</fullName>
    </submittedName>
</protein>
<feature type="signal peptide" evidence="2">
    <location>
        <begin position="1"/>
        <end position="15"/>
    </location>
</feature>
<feature type="chain" id="PRO_5042207278" evidence="2">
    <location>
        <begin position="16"/>
        <end position="136"/>
    </location>
</feature>
<evidence type="ECO:0000256" key="2">
    <source>
        <dbReference type="SAM" id="SignalP"/>
    </source>
</evidence>
<feature type="region of interest" description="Disordered" evidence="1">
    <location>
        <begin position="116"/>
        <end position="136"/>
    </location>
</feature>
<comment type="caution">
    <text evidence="3">The sequence shown here is derived from an EMBL/GenBank/DDBJ whole genome shotgun (WGS) entry which is preliminary data.</text>
</comment>
<dbReference type="AlphaFoldDB" id="A0AAD3CXE8"/>
<proteinExistence type="predicted"/>